<evidence type="ECO:0000256" key="5">
    <source>
        <dbReference type="ARBA" id="ARBA00022723"/>
    </source>
</evidence>
<dbReference type="SMART" id="SM00729">
    <property type="entry name" value="Elp3"/>
    <property type="match status" value="1"/>
</dbReference>
<evidence type="ECO:0000256" key="9">
    <source>
        <dbReference type="RuleBase" id="RU364116"/>
    </source>
</evidence>
<evidence type="ECO:0000256" key="4">
    <source>
        <dbReference type="ARBA" id="ARBA00022691"/>
    </source>
</evidence>
<dbReference type="InterPro" id="IPR010723">
    <property type="entry name" value="HemN_C"/>
</dbReference>
<dbReference type="PROSITE" id="PS51918">
    <property type="entry name" value="RADICAL_SAM"/>
    <property type="match status" value="1"/>
</dbReference>
<evidence type="ECO:0000256" key="7">
    <source>
        <dbReference type="ARBA" id="ARBA00023014"/>
    </source>
</evidence>
<reference evidence="11 12" key="1">
    <citation type="submission" date="2020-10" db="EMBL/GenBank/DDBJ databases">
        <authorList>
            <person name="Castelo-Branco R."/>
            <person name="Eusebio N."/>
            <person name="Adriana R."/>
            <person name="Vieira A."/>
            <person name="Brugerolle De Fraissinette N."/>
            <person name="Rezende De Castro R."/>
            <person name="Schneider M.P."/>
            <person name="Vasconcelos V."/>
            <person name="Leao P.N."/>
        </authorList>
    </citation>
    <scope>NUCLEOTIDE SEQUENCE [LARGE SCALE GENOMIC DNA]</scope>
    <source>
        <strain evidence="11 12">LEGE 03274</strain>
    </source>
</reference>
<evidence type="ECO:0000256" key="2">
    <source>
        <dbReference type="ARBA" id="ARBA00017228"/>
    </source>
</evidence>
<keyword evidence="6 9" id="KW-0408">Iron</keyword>
<dbReference type="SFLD" id="SFLDG01082">
    <property type="entry name" value="B12-binding_domain_containing"/>
    <property type="match status" value="1"/>
</dbReference>
<comment type="caution">
    <text evidence="11">The sequence shown here is derived from an EMBL/GenBank/DDBJ whole genome shotgun (WGS) entry which is preliminary data.</text>
</comment>
<dbReference type="InterPro" id="IPR058240">
    <property type="entry name" value="rSAM_sf"/>
</dbReference>
<keyword evidence="8 9" id="KW-0143">Chaperone</keyword>
<keyword evidence="4 9" id="KW-0949">S-adenosyl-L-methionine</keyword>
<dbReference type="Pfam" id="PF04055">
    <property type="entry name" value="Radical_SAM"/>
    <property type="match status" value="1"/>
</dbReference>
<dbReference type="InterPro" id="IPR007197">
    <property type="entry name" value="rSAM"/>
</dbReference>
<proteinExistence type="inferred from homology"/>
<feature type="domain" description="Radical SAM core" evidence="10">
    <location>
        <begin position="6"/>
        <end position="248"/>
    </location>
</feature>
<dbReference type="InterPro" id="IPR034505">
    <property type="entry name" value="Coproporphyrinogen-III_oxidase"/>
</dbReference>
<accession>A0ABR9V257</accession>
<dbReference type="InterPro" id="IPR004559">
    <property type="entry name" value="HemW-like"/>
</dbReference>
<keyword evidence="9" id="KW-0004">4Fe-4S</keyword>
<organism evidence="11 12">
    <name type="scientific">Cyanobacterium stanieri LEGE 03274</name>
    <dbReference type="NCBI Taxonomy" id="1828756"/>
    <lineage>
        <taxon>Bacteria</taxon>
        <taxon>Bacillati</taxon>
        <taxon>Cyanobacteriota</taxon>
        <taxon>Cyanophyceae</taxon>
        <taxon>Oscillatoriophycideae</taxon>
        <taxon>Chroococcales</taxon>
        <taxon>Geminocystaceae</taxon>
        <taxon>Cyanobacterium</taxon>
    </lineage>
</organism>
<evidence type="ECO:0000256" key="3">
    <source>
        <dbReference type="ARBA" id="ARBA00022617"/>
    </source>
</evidence>
<keyword evidence="12" id="KW-1185">Reference proteome</keyword>
<dbReference type="InterPro" id="IPR013785">
    <property type="entry name" value="Aldolase_TIM"/>
</dbReference>
<evidence type="ECO:0000256" key="6">
    <source>
        <dbReference type="ARBA" id="ARBA00023004"/>
    </source>
</evidence>
<dbReference type="CDD" id="cd01335">
    <property type="entry name" value="Radical_SAM"/>
    <property type="match status" value="1"/>
</dbReference>
<evidence type="ECO:0000313" key="12">
    <source>
        <dbReference type="Proteomes" id="UP000654604"/>
    </source>
</evidence>
<dbReference type="Proteomes" id="UP000654604">
    <property type="component" value="Unassembled WGS sequence"/>
</dbReference>
<dbReference type="SFLD" id="SFLDG01065">
    <property type="entry name" value="anaerobic_coproporphyrinogen-I"/>
    <property type="match status" value="2"/>
</dbReference>
<dbReference type="InterPro" id="IPR006638">
    <property type="entry name" value="Elp3/MiaA/NifB-like_rSAM"/>
</dbReference>
<evidence type="ECO:0000256" key="8">
    <source>
        <dbReference type="ARBA" id="ARBA00023186"/>
    </source>
</evidence>
<evidence type="ECO:0000313" key="11">
    <source>
        <dbReference type="EMBL" id="MBE9221963.1"/>
    </source>
</evidence>
<dbReference type="Gene3D" id="3.20.20.70">
    <property type="entry name" value="Aldolase class I"/>
    <property type="match status" value="1"/>
</dbReference>
<keyword evidence="9" id="KW-0963">Cytoplasm</keyword>
<comment type="subcellular location">
    <subcellularLocation>
        <location evidence="9">Cytoplasm</location>
    </subcellularLocation>
</comment>
<gene>
    <name evidence="11" type="ORF">IQ215_04555</name>
</gene>
<keyword evidence="5 9" id="KW-0479">Metal-binding</keyword>
<evidence type="ECO:0000259" key="10">
    <source>
        <dbReference type="PROSITE" id="PS51918"/>
    </source>
</evidence>
<sequence length="400" mass="45832">MTKIDDCSLSIASAYIHIPFCRRRCFYCDFPITVLGNNAGGKYSPWQQEYVNFLCQEIETINQAKSTPLATIFFGGGTPSLLALEGLEKILVTLENKFSFAPNIEISMEIDPATFTIEQLKHYQKLGVNRVSLGVQSFNDQLLQECGRSHRVPDIYQAVEHIHQVGIDNWSLDLISGLPHQTITHWQDSLLRAIALKPKHLSCYDLVLESGTVFGKKYQAGDNPLPQDETTAQMYRLASHLLPENGYTHYEISNYAQKGYQCRHNLVYWHNQPYYGFGMGAASYTQKQRFSRPRTRQEYFQFVQEFIKNKGKIDSEITTITEELLDTLMLGLRLKEGINLSLIRQKFGQETVNKILHTLQPYITKKLVILSQDKTNLKLSDPQGFLYSNSVLSDLFMEFE</sequence>
<comment type="similarity">
    <text evidence="1">Belongs to the anaerobic coproporphyrinogen-III oxidase family. HemW subfamily.</text>
</comment>
<evidence type="ECO:0000256" key="1">
    <source>
        <dbReference type="ARBA" id="ARBA00006100"/>
    </source>
</evidence>
<comment type="function">
    <text evidence="9">Probably acts as a heme chaperone, transferring heme to an unknown acceptor. Binds one molecule of heme per monomer, possibly covalently. Binds 1 [4Fe-4S] cluster. The cluster is coordinated with 3 cysteines and an exchangeable S-adenosyl-L-methionine.</text>
</comment>
<dbReference type="SFLD" id="SFLDF00288">
    <property type="entry name" value="HemN-like__clustered_with_nucl"/>
    <property type="match status" value="1"/>
</dbReference>
<dbReference type="SFLD" id="SFLDS00029">
    <property type="entry name" value="Radical_SAM"/>
    <property type="match status" value="2"/>
</dbReference>
<dbReference type="NCBIfam" id="TIGR00539">
    <property type="entry name" value="hemN_rel"/>
    <property type="match status" value="1"/>
</dbReference>
<dbReference type="RefSeq" id="WP_193800132.1">
    <property type="nucleotide sequence ID" value="NZ_JADEWC010000007.1"/>
</dbReference>
<dbReference type="PANTHER" id="PTHR13932:SF5">
    <property type="entry name" value="RADICAL S-ADENOSYL METHIONINE DOMAIN-CONTAINING PROTEIN 1, MITOCHONDRIAL"/>
    <property type="match status" value="1"/>
</dbReference>
<name>A0ABR9V257_9CHRO</name>
<protein>
    <recommendedName>
        <fullName evidence="2 9">Heme chaperone HemW</fullName>
    </recommendedName>
</protein>
<keyword evidence="7 9" id="KW-0411">Iron-sulfur</keyword>
<dbReference type="Pfam" id="PF06969">
    <property type="entry name" value="HemN_C"/>
    <property type="match status" value="1"/>
</dbReference>
<dbReference type="PANTHER" id="PTHR13932">
    <property type="entry name" value="COPROPORPHYRINIGEN III OXIDASE"/>
    <property type="match status" value="1"/>
</dbReference>
<dbReference type="SFLD" id="SFLDF00562">
    <property type="entry name" value="HemN-like__clustered_with_heat"/>
    <property type="match status" value="1"/>
</dbReference>
<dbReference type="SUPFAM" id="SSF102114">
    <property type="entry name" value="Radical SAM enzymes"/>
    <property type="match status" value="1"/>
</dbReference>
<dbReference type="EMBL" id="JADEWC010000007">
    <property type="protein sequence ID" value="MBE9221963.1"/>
    <property type="molecule type" value="Genomic_DNA"/>
</dbReference>
<keyword evidence="3 9" id="KW-0349">Heme</keyword>